<feature type="coiled-coil region" evidence="2">
    <location>
        <begin position="873"/>
        <end position="1098"/>
    </location>
</feature>
<dbReference type="Gramene" id="OE9A039913T1">
    <property type="protein sequence ID" value="OE9A039913C1"/>
    <property type="gene ID" value="OE9A039913"/>
</dbReference>
<keyword evidence="1 2" id="KW-0175">Coiled coil</keyword>
<evidence type="ECO:0000313" key="5">
    <source>
        <dbReference type="EMBL" id="CAA2965748.1"/>
    </source>
</evidence>
<evidence type="ECO:0000259" key="4">
    <source>
        <dbReference type="PROSITE" id="PS51774"/>
    </source>
</evidence>
<feature type="compositionally biased region" description="Basic and acidic residues" evidence="3">
    <location>
        <begin position="229"/>
        <end position="248"/>
    </location>
</feature>
<dbReference type="OrthoDB" id="2441647at2759"/>
<sequence>MPKHRGQKSFKSFFGSLIDTERDEELKGTKAEVDGKVEEILKALKEEEDNLGKGPVADLVKDFYNHYQSLYDQYDHLTGELQKKVHDRRGKDSSSSSSSDSDSDHSPRKKGTKNGKMENDFENNTASIKQELETAILQVADLERKLTVTAEENEALRLEYQSALSKMQEAEKIIADLNEEKLRLFTENADLSMKLESAGQLKQEKEALQIELEALKGEFSTLKEHFESAEKEGTELHQTQKETEEEKNTLSSKILQLEDDIKKAQNGTQDLVTESSLLRENLYEKERELLTLLEMHETHKNETSAHVRDLELELDTSHIQRRETEKQKNDEFSTLLTKLEDQERDSASRINDLTAENSDLNMKLESAGKLLAELNQKLEDMNTEKDGLILEKETAINSTEEKKNAEILRTIADQLKQEKEALQLELKALKAKFSTLHEQLESEEKAVLKVRQTQKATEEEKYTLSSKILQLEDEIKKAQNKIQDLVTGSSQLKEKLDQREKELLAHLEMHETHKNETSARARDLELELDSSYTQRREMEKRKDDEFSALQKKLEDQESNSLSRINDLTAQIKNTLLEVESLRITKSKLEEQIVNKDIVASAQVKDLTDQVNAKQQEMESLLIQKTETEIQLKKRVQEISEFLIQIETIKEELANKKSEQQRTLGEKESLVLQVNDLELKLNTLHNIKSELEEQLTCKNQEISKLQIQIETLKGEFGKNTEEQQKILEEIENFASRVKDLELELNSLSNLKTELEEKLKSKSEDFIQLQQETEGLQVKTTEMERASKEKEDELFRVKKQSEDRESEVSAQIMALTGEISNLQEQLDLLRTQKSDADSILGKRSKEISEFLIMIERLKEELSSKTMDGKRILGEKEGLEIKISELEKALKERLDEVIALEKKTEDVQNEASTQIAALTVQVNHLQQHIDSLQLDKNQLEVLTQRSKQESMESLAQVKNQTAELIEKNADKARVLKEMEDEYIKLNEEHKNLKVLFQNCEENFKSAKKKIEEITEQFHKDIDTKNQKVDELEENIEDLKRGLEMKEDELATLVENVRNTEVKLRLTNQKLRITEQLLTEKEDDQRRKVEKLRQEQSVLEERILSLSGTLATYKEGQMKIVSEVKKRVNETLTGFDTFSIKFEEDYGHLESRIYEIVNELEVAANWIKETTVGKDKLKNEITNLVQQLKNEKEQELLLRGKVGELEIKLQKAEGEKEILKKTVTEIEEKLGELEKNVEERDEKMNEKEQGFLSLIEEKKMAIKQLCIWIDYHRNRYDDLKEMITKSTSGRRQIAT</sequence>
<protein>
    <submittedName>
        <fullName evidence="5">Leucine-rich repeat-containing DDB_G0290503</fullName>
    </submittedName>
</protein>
<feature type="coiled-coil region" evidence="2">
    <location>
        <begin position="803"/>
        <end position="837"/>
    </location>
</feature>
<dbReference type="PANTHER" id="PTHR47357">
    <property type="entry name" value="COP1-INTERACTIVE PROTEIN 1"/>
    <property type="match status" value="1"/>
</dbReference>
<evidence type="ECO:0000313" key="6">
    <source>
        <dbReference type="Proteomes" id="UP000594638"/>
    </source>
</evidence>
<dbReference type="InterPro" id="IPR011684">
    <property type="entry name" value="NAB"/>
</dbReference>
<comment type="caution">
    <text evidence="5">The sequence shown here is derived from an EMBL/GenBank/DDBJ whole genome shotgun (WGS) entry which is preliminary data.</text>
</comment>
<dbReference type="GO" id="GO:0005856">
    <property type="term" value="C:cytoskeleton"/>
    <property type="evidence" value="ECO:0007669"/>
    <property type="project" value="TreeGrafter"/>
</dbReference>
<dbReference type="PROSITE" id="PS51774">
    <property type="entry name" value="NAB"/>
    <property type="match status" value="1"/>
</dbReference>
<feature type="region of interest" description="Disordered" evidence="3">
    <location>
        <begin position="229"/>
        <end position="249"/>
    </location>
</feature>
<name>A0A8S0QG05_OLEEU</name>
<proteinExistence type="predicted"/>
<organism evidence="5 6">
    <name type="scientific">Olea europaea subsp. europaea</name>
    <dbReference type="NCBI Taxonomy" id="158383"/>
    <lineage>
        <taxon>Eukaryota</taxon>
        <taxon>Viridiplantae</taxon>
        <taxon>Streptophyta</taxon>
        <taxon>Embryophyta</taxon>
        <taxon>Tracheophyta</taxon>
        <taxon>Spermatophyta</taxon>
        <taxon>Magnoliopsida</taxon>
        <taxon>eudicotyledons</taxon>
        <taxon>Gunneridae</taxon>
        <taxon>Pentapetalae</taxon>
        <taxon>asterids</taxon>
        <taxon>lamiids</taxon>
        <taxon>Lamiales</taxon>
        <taxon>Oleaceae</taxon>
        <taxon>Oleeae</taxon>
        <taxon>Olea</taxon>
    </lineage>
</organism>
<dbReference type="PANTHER" id="PTHR47357:SF1">
    <property type="entry name" value="SPINDLE POLE BODY COMPONENT 110"/>
    <property type="match status" value="1"/>
</dbReference>
<dbReference type="Proteomes" id="UP000594638">
    <property type="component" value="Unassembled WGS sequence"/>
</dbReference>
<feature type="domain" description="NAB" evidence="4">
    <location>
        <begin position="10"/>
        <end position="81"/>
    </location>
</feature>
<feature type="coiled-coil region" evidence="2">
    <location>
        <begin position="307"/>
        <end position="770"/>
    </location>
</feature>
<feature type="coiled-coil region" evidence="2">
    <location>
        <begin position="1170"/>
        <end position="1246"/>
    </location>
</feature>
<reference evidence="5 6" key="1">
    <citation type="submission" date="2019-12" db="EMBL/GenBank/DDBJ databases">
        <authorList>
            <person name="Alioto T."/>
            <person name="Alioto T."/>
            <person name="Gomez Garrido J."/>
        </authorList>
    </citation>
    <scope>NUCLEOTIDE SEQUENCE [LARGE SCALE GENOMIC DNA]</scope>
</reference>
<feature type="compositionally biased region" description="Basic and acidic residues" evidence="3">
    <location>
        <begin position="83"/>
        <end position="92"/>
    </location>
</feature>
<evidence type="ECO:0000256" key="3">
    <source>
        <dbReference type="SAM" id="MobiDB-lite"/>
    </source>
</evidence>
<dbReference type="GO" id="GO:0005200">
    <property type="term" value="F:structural constituent of cytoskeleton"/>
    <property type="evidence" value="ECO:0007669"/>
    <property type="project" value="TreeGrafter"/>
</dbReference>
<dbReference type="EMBL" id="CACTIH010001848">
    <property type="protein sequence ID" value="CAA2965748.1"/>
    <property type="molecule type" value="Genomic_DNA"/>
</dbReference>
<gene>
    <name evidence="5" type="ORF">OLEA9_A039913</name>
</gene>
<evidence type="ECO:0000256" key="1">
    <source>
        <dbReference type="ARBA" id="ARBA00023054"/>
    </source>
</evidence>
<evidence type="ECO:0000256" key="2">
    <source>
        <dbReference type="SAM" id="Coils"/>
    </source>
</evidence>
<accession>A0A8S0QG05</accession>
<dbReference type="GO" id="GO:0003779">
    <property type="term" value="F:actin binding"/>
    <property type="evidence" value="ECO:0007669"/>
    <property type="project" value="InterPro"/>
</dbReference>
<dbReference type="SUPFAM" id="SSF57997">
    <property type="entry name" value="Tropomyosin"/>
    <property type="match status" value="1"/>
</dbReference>
<feature type="region of interest" description="Disordered" evidence="3">
    <location>
        <begin position="83"/>
        <end position="120"/>
    </location>
</feature>
<keyword evidence="6" id="KW-1185">Reference proteome</keyword>